<reference evidence="15" key="1">
    <citation type="submission" date="2025-08" db="UniProtKB">
        <authorList>
            <consortium name="RefSeq"/>
        </authorList>
    </citation>
    <scope>IDENTIFICATION</scope>
    <source>
        <tissue evidence="15">Blood</tissue>
    </source>
</reference>
<comment type="catalytic activity">
    <reaction evidence="10">
        <text>L-lysyl-[protein] + acetyl-CoA = N(6)-acetyl-L-lysyl-[protein] + CoA + H(+)</text>
        <dbReference type="Rhea" id="RHEA:45948"/>
        <dbReference type="Rhea" id="RHEA-COMP:9752"/>
        <dbReference type="Rhea" id="RHEA-COMP:10731"/>
        <dbReference type="ChEBI" id="CHEBI:15378"/>
        <dbReference type="ChEBI" id="CHEBI:29969"/>
        <dbReference type="ChEBI" id="CHEBI:57287"/>
        <dbReference type="ChEBI" id="CHEBI:57288"/>
        <dbReference type="ChEBI" id="CHEBI:61930"/>
    </reaction>
</comment>
<dbReference type="Pfam" id="PF13878">
    <property type="entry name" value="zf-C2H2_3"/>
    <property type="match status" value="1"/>
</dbReference>
<evidence type="ECO:0000256" key="4">
    <source>
        <dbReference type="ARBA" id="ARBA00022723"/>
    </source>
</evidence>
<feature type="region of interest" description="Disordered" evidence="11">
    <location>
        <begin position="690"/>
        <end position="714"/>
    </location>
</feature>
<dbReference type="GeneID" id="129333772"/>
<dbReference type="InterPro" id="IPR028005">
    <property type="entry name" value="AcTrfase_ESCO_Znf_dom"/>
</dbReference>
<keyword evidence="14" id="KW-1185">Reference proteome</keyword>
<accession>A0AA97L450</accession>
<feature type="compositionally biased region" description="Polar residues" evidence="11">
    <location>
        <begin position="690"/>
        <end position="704"/>
    </location>
</feature>
<dbReference type="InterPro" id="IPR028009">
    <property type="entry name" value="ESCO_Acetyltransf_dom"/>
</dbReference>
<feature type="compositionally biased region" description="Low complexity" evidence="11">
    <location>
        <begin position="130"/>
        <end position="140"/>
    </location>
</feature>
<sequence>MAAQKRKSVLVEPPAKQRKLDKNSKLVSANKERKLLDAKHLSNKKETLKKEVNKSSTKTNRSATNKSIKRSSVQSVHSKQAQKCSKQASNELTKKSCTSVCVKRTSLKSSARSTKTSVKSSKINHASYLGSTKTSSKTSSGGKGKTNAIKSKTSIESRKQKLKSSTGVKKCSSKLLGSRRSAMPTGTSLKNLNSRTELVKKNSKKERTTKTDKFLRNGNVNLEVQKNTLTKNSDSQNTVWTRAKTKNYKKPCESDGMQRNTRSTGSNSNQSSVKIKQERLLDFRKTKAASLEAMQDLPKLQHSVTCDEHLTRRSLRLQKSSDVPKISLRSRKIKGNASAVKQDSLMKRQLSHIKNEKRKSVKQNMEQNPMKYDECKYKKKKTLNLEKMNSLKEKQYEADPKLTDLVTSQDKLGESNSNLDSSFQESVNEPVNAVSCSVKSTGSGISKEKELIHKNGGKSVKTKRIVLEPPSSKPADQSEDLMKSRKISILELCEEIAGEIESDTVEVKKDSNTERGKEEKDTVVELAQAAILPEEEINQNFQCKRFFPSKKGMPVKCIVNGRHSTTNKNSKWTKIKLTKSNHVNQSIPNSPCIPKLDLLKFSVPEGGQETALETHLPEVQRKLIQSFQVGNSSCEQKGAVCFEGLQAKEAMSCPDPEQLTVQTTKNGLSEAKQMPEPTPDESFNLHLDTSPESTPVKITTNSESAPPPAKQSKKDIVEIKPQVPAPKQLVRTLFTNKTSEAAESRTCLAKTSMSKCDAFFSSEENIQKLREAAKDSDKQLIIDAGQKRFGAISCNICGMLYTASNPEDEAQHLLFHNQFISAVKYVGWKKERILAEYPDGKMIMVLPDDPKYALRKVDEIREMVDNDLGFQQAPLTCSRAKTLLFISNDKKVAGCLIAEHIQWGYRVIEEKIPEAGSENEKVIFERQKAWCCSTSPEPALCGISRIWVFSMMRRKKIASRMLECLRSNFIYGSYLSKEEIAFSDPTPDGKLFATQYCGTSQFLVYNFLSGQQPA</sequence>
<feature type="compositionally biased region" description="Polar residues" evidence="11">
    <location>
        <begin position="257"/>
        <end position="274"/>
    </location>
</feature>
<evidence type="ECO:0000259" key="13">
    <source>
        <dbReference type="Pfam" id="PF13880"/>
    </source>
</evidence>
<dbReference type="PANTHER" id="PTHR45884">
    <property type="entry name" value="N-ACETYLTRANSFERASE ECO"/>
    <property type="match status" value="1"/>
</dbReference>
<evidence type="ECO:0000256" key="1">
    <source>
        <dbReference type="ARBA" id="ARBA00004123"/>
    </source>
</evidence>
<dbReference type="KEGG" id="emc:129333772"/>
<evidence type="ECO:0000313" key="14">
    <source>
        <dbReference type="Proteomes" id="UP001190640"/>
    </source>
</evidence>
<evidence type="ECO:0000256" key="8">
    <source>
        <dbReference type="ARBA" id="ARBA00023306"/>
    </source>
</evidence>
<feature type="region of interest" description="Disordered" evidence="11">
    <location>
        <begin position="129"/>
        <end position="192"/>
    </location>
</feature>
<protein>
    <submittedName>
        <fullName evidence="15">N-acetyltransferase ESCO1 isoform X1</fullName>
    </submittedName>
</protein>
<keyword evidence="5" id="KW-0863">Zinc-finger</keyword>
<dbReference type="Pfam" id="PF13880">
    <property type="entry name" value="Acetyltransf_13"/>
    <property type="match status" value="1"/>
</dbReference>
<feature type="region of interest" description="Disordered" evidence="11">
    <location>
        <begin position="1"/>
        <end position="96"/>
    </location>
</feature>
<feature type="compositionally biased region" description="Basic and acidic residues" evidence="11">
    <location>
        <begin position="18"/>
        <end position="53"/>
    </location>
</feature>
<dbReference type="GO" id="GO:0005634">
    <property type="term" value="C:nucleus"/>
    <property type="evidence" value="ECO:0007669"/>
    <property type="project" value="UniProtKB-SubCell"/>
</dbReference>
<dbReference type="GO" id="GO:0061733">
    <property type="term" value="F:protein-lysine-acetyltransferase activity"/>
    <property type="evidence" value="ECO:0007669"/>
    <property type="project" value="TreeGrafter"/>
</dbReference>
<organism evidence="14 15">
    <name type="scientific">Eublepharis macularius</name>
    <name type="common">Leopard gecko</name>
    <name type="synonym">Cyrtodactylus macularius</name>
    <dbReference type="NCBI Taxonomy" id="481883"/>
    <lineage>
        <taxon>Eukaryota</taxon>
        <taxon>Metazoa</taxon>
        <taxon>Chordata</taxon>
        <taxon>Craniata</taxon>
        <taxon>Vertebrata</taxon>
        <taxon>Euteleostomi</taxon>
        <taxon>Lepidosauria</taxon>
        <taxon>Squamata</taxon>
        <taxon>Bifurcata</taxon>
        <taxon>Gekkota</taxon>
        <taxon>Eublepharidae</taxon>
        <taxon>Eublepharinae</taxon>
        <taxon>Eublepharis</taxon>
    </lineage>
</organism>
<evidence type="ECO:0000256" key="11">
    <source>
        <dbReference type="SAM" id="MobiDB-lite"/>
    </source>
</evidence>
<name>A0AA97L450_EUBMA</name>
<dbReference type="RefSeq" id="XP_054841624.1">
    <property type="nucleotide sequence ID" value="XM_054985649.1"/>
</dbReference>
<evidence type="ECO:0000256" key="10">
    <source>
        <dbReference type="ARBA" id="ARBA00047902"/>
    </source>
</evidence>
<keyword evidence="4" id="KW-0479">Metal-binding</keyword>
<feature type="domain" description="N-acetyltransferase ESCO acetyl-transferase" evidence="13">
    <location>
        <begin position="937"/>
        <end position="1005"/>
    </location>
</feature>
<keyword evidence="9" id="KW-0012">Acyltransferase</keyword>
<keyword evidence="3" id="KW-0808">Transferase</keyword>
<keyword evidence="6" id="KW-0862">Zinc</keyword>
<evidence type="ECO:0000313" key="15">
    <source>
        <dbReference type="RefSeq" id="XP_054841624.1"/>
    </source>
</evidence>
<dbReference type="CTD" id="114799"/>
<evidence type="ECO:0000256" key="2">
    <source>
        <dbReference type="ARBA" id="ARBA00005816"/>
    </source>
</evidence>
<dbReference type="Proteomes" id="UP001190640">
    <property type="component" value="Chromosome 7"/>
</dbReference>
<feature type="domain" description="N-acetyltransferase ESCO zinc-finger" evidence="12">
    <location>
        <begin position="779"/>
        <end position="818"/>
    </location>
</feature>
<gene>
    <name evidence="15" type="primary">ESCO1</name>
</gene>
<evidence type="ECO:0000256" key="6">
    <source>
        <dbReference type="ARBA" id="ARBA00022833"/>
    </source>
</evidence>
<comment type="similarity">
    <text evidence="2">Belongs to the acetyltransferase family. ECO subfamily.</text>
</comment>
<evidence type="ECO:0000256" key="3">
    <source>
        <dbReference type="ARBA" id="ARBA00022679"/>
    </source>
</evidence>
<dbReference type="GO" id="GO:0008270">
    <property type="term" value="F:zinc ion binding"/>
    <property type="evidence" value="ECO:0007669"/>
    <property type="project" value="UniProtKB-KW"/>
</dbReference>
<dbReference type="GO" id="GO:0000785">
    <property type="term" value="C:chromatin"/>
    <property type="evidence" value="ECO:0007669"/>
    <property type="project" value="TreeGrafter"/>
</dbReference>
<feature type="compositionally biased region" description="Polar residues" evidence="11">
    <location>
        <begin position="54"/>
        <end position="96"/>
    </location>
</feature>
<dbReference type="PANTHER" id="PTHR45884:SF1">
    <property type="entry name" value="N-ACETYLTRANSFERASE ESCO1"/>
    <property type="match status" value="1"/>
</dbReference>
<proteinExistence type="inferred from homology"/>
<evidence type="ECO:0000256" key="9">
    <source>
        <dbReference type="ARBA" id="ARBA00023315"/>
    </source>
</evidence>
<evidence type="ECO:0000256" key="5">
    <source>
        <dbReference type="ARBA" id="ARBA00022771"/>
    </source>
</evidence>
<comment type="subcellular location">
    <subcellularLocation>
        <location evidence="1">Nucleus</location>
    </subcellularLocation>
</comment>
<evidence type="ECO:0000259" key="12">
    <source>
        <dbReference type="Pfam" id="PF13878"/>
    </source>
</evidence>
<dbReference type="AlphaFoldDB" id="A0AA97L450"/>
<evidence type="ECO:0000256" key="7">
    <source>
        <dbReference type="ARBA" id="ARBA00023242"/>
    </source>
</evidence>
<feature type="region of interest" description="Disordered" evidence="11">
    <location>
        <begin position="233"/>
        <end position="275"/>
    </location>
</feature>
<dbReference type="GO" id="GO:0007064">
    <property type="term" value="P:mitotic sister chromatid cohesion"/>
    <property type="evidence" value="ECO:0007669"/>
    <property type="project" value="TreeGrafter"/>
</dbReference>
<keyword evidence="7" id="KW-0539">Nucleus</keyword>
<keyword evidence="8" id="KW-0131">Cell cycle</keyword>